<feature type="binding site" evidence="18">
    <location>
        <position position="255"/>
    </location>
    <ligand>
        <name>Cu cation</name>
        <dbReference type="ChEBI" id="CHEBI:23378"/>
        <label>B</label>
    </ligand>
</feature>
<evidence type="ECO:0000256" key="15">
    <source>
        <dbReference type="ARBA" id="ARBA00023008"/>
    </source>
</evidence>
<keyword evidence="12 19" id="KW-0249">Electron transport</keyword>
<keyword evidence="8 19" id="KW-0679">Respiratory chain</keyword>
<dbReference type="PROSITE" id="PS00077">
    <property type="entry name" value="COX1_CUB"/>
    <property type="match status" value="1"/>
</dbReference>
<evidence type="ECO:0000256" key="13">
    <source>
        <dbReference type="ARBA" id="ARBA00022989"/>
    </source>
</evidence>
<evidence type="ECO:0000256" key="7">
    <source>
        <dbReference type="ARBA" id="ARBA00022617"/>
    </source>
</evidence>
<dbReference type="Proteomes" id="UP000297946">
    <property type="component" value="Unassembled WGS sequence"/>
</dbReference>
<evidence type="ECO:0000256" key="2">
    <source>
        <dbReference type="ARBA" id="ARBA00004651"/>
    </source>
</evidence>
<feature type="transmembrane region" description="Helical" evidence="20">
    <location>
        <begin position="56"/>
        <end position="76"/>
    </location>
</feature>
<dbReference type="NCBIfam" id="TIGR00780">
    <property type="entry name" value="ccoN"/>
    <property type="match status" value="1"/>
</dbReference>
<dbReference type="GO" id="GO:0020037">
    <property type="term" value="F:heme binding"/>
    <property type="evidence" value="ECO:0007669"/>
    <property type="project" value="InterPro"/>
</dbReference>
<proteinExistence type="inferred from homology"/>
<feature type="transmembrane region" description="Helical" evidence="20">
    <location>
        <begin position="12"/>
        <end position="36"/>
    </location>
</feature>
<dbReference type="InterPro" id="IPR036927">
    <property type="entry name" value="Cyt_c_oxase-like_su1_sf"/>
</dbReference>
<dbReference type="InterPro" id="IPR023616">
    <property type="entry name" value="Cyt_c_oxase-like_su1_dom"/>
</dbReference>
<dbReference type="AlphaFoldDB" id="A0A5F1ZXG3"/>
<gene>
    <name evidence="22" type="primary">ccoN</name>
    <name evidence="22" type="ORF">EHO57_17860</name>
    <name evidence="23" type="ORF">EHQ53_01720</name>
</gene>
<evidence type="ECO:0000256" key="17">
    <source>
        <dbReference type="ARBA" id="ARBA00047816"/>
    </source>
</evidence>
<keyword evidence="5 19" id="KW-0813">Transport</keyword>
<keyword evidence="14 18" id="KW-0408">Iron</keyword>
<dbReference type="PROSITE" id="PS50855">
    <property type="entry name" value="COX1"/>
    <property type="match status" value="1"/>
</dbReference>
<keyword evidence="6" id="KW-1003">Cell membrane</keyword>
<keyword evidence="13 20" id="KW-1133">Transmembrane helix</keyword>
<feature type="domain" description="Cytochrome oxidase subunit I profile" evidence="21">
    <location>
        <begin position="16"/>
        <end position="479"/>
    </location>
</feature>
<dbReference type="GO" id="GO:0009060">
    <property type="term" value="P:aerobic respiration"/>
    <property type="evidence" value="ECO:0007669"/>
    <property type="project" value="InterPro"/>
</dbReference>
<evidence type="ECO:0000259" key="21">
    <source>
        <dbReference type="PROSITE" id="PS50855"/>
    </source>
</evidence>
<keyword evidence="10 18" id="KW-0479">Metal-binding</keyword>
<evidence type="ECO:0000256" key="18">
    <source>
        <dbReference type="PIRSR" id="PIRSR604677-50"/>
    </source>
</evidence>
<feature type="transmembrane region" description="Helical" evidence="20">
    <location>
        <begin position="236"/>
        <end position="252"/>
    </location>
</feature>
<comment type="similarity">
    <text evidence="19">Belongs to the heme-copper respiratory oxidase family.</text>
</comment>
<feature type="transmembrane region" description="Helical" evidence="20">
    <location>
        <begin position="157"/>
        <end position="180"/>
    </location>
</feature>
<comment type="subcellular location">
    <subcellularLocation>
        <location evidence="2">Cell membrane</location>
        <topology evidence="2">Multi-pass membrane protein</topology>
    </subcellularLocation>
</comment>
<evidence type="ECO:0000256" key="6">
    <source>
        <dbReference type="ARBA" id="ARBA00022475"/>
    </source>
</evidence>
<evidence type="ECO:0000256" key="16">
    <source>
        <dbReference type="ARBA" id="ARBA00023136"/>
    </source>
</evidence>
<protein>
    <recommendedName>
        <fullName evidence="4">cytochrome-c oxidase</fullName>
        <ecNumber evidence="4">7.1.1.9</ecNumber>
    </recommendedName>
</protein>
<feature type="binding site" description="axial binding residue" evidence="18">
    <location>
        <position position="343"/>
    </location>
    <ligand>
        <name>heme b</name>
        <dbReference type="ChEBI" id="CHEBI:60344"/>
        <label>2; high-spin</label>
    </ligand>
    <ligandPart>
        <name>Fe</name>
        <dbReference type="ChEBI" id="CHEBI:18248"/>
    </ligandPart>
</feature>
<keyword evidence="11" id="KW-1278">Translocase</keyword>
<evidence type="ECO:0000313" key="24">
    <source>
        <dbReference type="Proteomes" id="UP000297273"/>
    </source>
</evidence>
<reference evidence="24 25" key="2">
    <citation type="journal article" date="2019" name="PLoS Negl. Trop. Dis.">
        <title>Revisiting the worldwide diversity of Leptospira species in the environment.</title>
        <authorList>
            <person name="Vincent A.T."/>
            <person name="Schiettekatte O."/>
            <person name="Bourhy P."/>
            <person name="Veyrier F.J."/>
            <person name="Picardeau M."/>
        </authorList>
    </citation>
    <scope>NUCLEOTIDE SEQUENCE [LARGE SCALE GENOMIC DNA]</scope>
    <source>
        <strain evidence="24">201702690</strain>
        <strain evidence="22 25">SSW18</strain>
    </source>
</reference>
<sequence length="479" mass="54803">MSSFEQKYNDGIVKGFLLSALVWGIASMLVGVWIAFQMVYPELNIGPYFTFGRLRPLHTNAAIFGFALSIIFATGYHTVQRLCRVRIWSDKLANLHLVLYNLTIILAAITLPLGLSQSKEYAELEWPLDLLIVVWFVIFIVNYFGTIFTREEKQLYVALWFYIASWVTIPILFIVNNLSIPVSWIKSYSVFAGVFDANIQWWYGHNAVAFVLTTPFLGLMYYYLPKHIKQPIYSHRLSIIHFWSLIFIYIWAGPHHLLYTPLPDWLQTTGMVFSIMLWMPSWGGMLNGFLTLTQAKEKIKTDATLKMMLVGVTFYGMSTFEGPLLSIRSVSGLGHNTDWIIGHVHGGTLGWVGMMSFAAIYYLVPRIWNTNLYSERLANFHFWVATLGILLYIVSMWVSGITEGSMWRAIDSTGALKYPNWVQITETLKPYRLFRGIGGALYFVGLITMIYNVIRTIRTSGDGFKEIDLRVGLKEAKAQ</sequence>
<evidence type="ECO:0000256" key="20">
    <source>
        <dbReference type="SAM" id="Phobius"/>
    </source>
</evidence>
<evidence type="ECO:0000256" key="5">
    <source>
        <dbReference type="ARBA" id="ARBA00022448"/>
    </source>
</evidence>
<evidence type="ECO:0000256" key="4">
    <source>
        <dbReference type="ARBA" id="ARBA00012949"/>
    </source>
</evidence>
<comment type="caution">
    <text evidence="22">The sequence shown here is derived from an EMBL/GenBank/DDBJ whole genome shotgun (WGS) entry which is preliminary data.</text>
</comment>
<evidence type="ECO:0000256" key="1">
    <source>
        <dbReference type="ARBA" id="ARBA00001970"/>
    </source>
</evidence>
<evidence type="ECO:0000256" key="3">
    <source>
        <dbReference type="ARBA" id="ARBA00004673"/>
    </source>
</evidence>
<evidence type="ECO:0000256" key="9">
    <source>
        <dbReference type="ARBA" id="ARBA00022692"/>
    </source>
</evidence>
<reference evidence="23" key="1">
    <citation type="submission" date="2018-10" db="EMBL/GenBank/DDBJ databases">
        <authorList>
            <person name="Vincent A.T."/>
            <person name="Schiettekatte O."/>
            <person name="Bourhy P."/>
            <person name="Veyrier F.J."/>
            <person name="Picardeau M."/>
        </authorList>
    </citation>
    <scope>NUCLEOTIDE SEQUENCE</scope>
    <source>
        <strain evidence="23">201702690</strain>
    </source>
</reference>
<dbReference type="Pfam" id="PF00115">
    <property type="entry name" value="COX1"/>
    <property type="match status" value="1"/>
</dbReference>
<evidence type="ECO:0000313" key="23">
    <source>
        <dbReference type="EMBL" id="TGL43378.1"/>
    </source>
</evidence>
<keyword evidence="15" id="KW-0186">Copper</keyword>
<keyword evidence="7 18" id="KW-0349">Heme</keyword>
<evidence type="ECO:0000256" key="8">
    <source>
        <dbReference type="ARBA" id="ARBA00022660"/>
    </source>
</evidence>
<feature type="transmembrane region" description="Helical" evidence="20">
    <location>
        <begin position="340"/>
        <end position="364"/>
    </location>
</feature>
<organism evidence="22 25">
    <name type="scientific">Leptospira langatensis</name>
    <dbReference type="NCBI Taxonomy" id="2484983"/>
    <lineage>
        <taxon>Bacteria</taxon>
        <taxon>Pseudomonadati</taxon>
        <taxon>Spirochaetota</taxon>
        <taxon>Spirochaetia</taxon>
        <taxon>Leptospirales</taxon>
        <taxon>Leptospiraceae</taxon>
        <taxon>Leptospira</taxon>
    </lineage>
</organism>
<keyword evidence="22" id="KW-0560">Oxidoreductase</keyword>
<dbReference type="GO" id="GO:0016491">
    <property type="term" value="F:oxidoreductase activity"/>
    <property type="evidence" value="ECO:0007669"/>
    <property type="project" value="UniProtKB-KW"/>
</dbReference>
<evidence type="ECO:0000256" key="10">
    <source>
        <dbReference type="ARBA" id="ARBA00022723"/>
    </source>
</evidence>
<dbReference type="RefSeq" id="WP_135642370.1">
    <property type="nucleotide sequence ID" value="NZ_RQER01000011.1"/>
</dbReference>
<dbReference type="GO" id="GO:0015990">
    <property type="term" value="P:electron transport coupled proton transport"/>
    <property type="evidence" value="ECO:0007669"/>
    <property type="project" value="TreeGrafter"/>
</dbReference>
<feature type="binding site" description="axial binding residue" evidence="18">
    <location>
        <position position="58"/>
    </location>
    <ligand>
        <name>heme b</name>
        <dbReference type="ChEBI" id="CHEBI:60344"/>
        <label>1; low-spin</label>
    </ligand>
    <ligandPart>
        <name>Fe</name>
        <dbReference type="ChEBI" id="CHEBI:18248"/>
    </ligandPart>
</feature>
<feature type="transmembrane region" description="Helical" evidence="20">
    <location>
        <begin position="376"/>
        <end position="398"/>
    </location>
</feature>
<accession>A0A5F1ZXG3</accession>
<dbReference type="GO" id="GO:0046872">
    <property type="term" value="F:metal ion binding"/>
    <property type="evidence" value="ECO:0007669"/>
    <property type="project" value="UniProtKB-KW"/>
</dbReference>
<evidence type="ECO:0000256" key="12">
    <source>
        <dbReference type="ARBA" id="ARBA00022982"/>
    </source>
</evidence>
<feature type="binding site" evidence="18">
    <location>
        <position position="256"/>
    </location>
    <ligand>
        <name>Cu cation</name>
        <dbReference type="ChEBI" id="CHEBI:23378"/>
        <label>B</label>
    </ligand>
</feature>
<feature type="binding site" description="axial binding residue" evidence="18">
    <location>
        <position position="345"/>
    </location>
    <ligand>
        <name>heme b</name>
        <dbReference type="ChEBI" id="CHEBI:60344"/>
        <label>1; low-spin</label>
    </ligand>
    <ligandPart>
        <name>Fe</name>
        <dbReference type="ChEBI" id="CHEBI:18248"/>
    </ligandPart>
</feature>
<dbReference type="PANTHER" id="PTHR10422:SF29">
    <property type="entry name" value="CYTOCHROME C OXIDASE SUBUNIT 1 HOMOLOG, BACTEROID"/>
    <property type="match status" value="1"/>
</dbReference>
<dbReference type="GO" id="GO:0005886">
    <property type="term" value="C:plasma membrane"/>
    <property type="evidence" value="ECO:0007669"/>
    <property type="project" value="UniProtKB-SubCell"/>
</dbReference>
<dbReference type="EMBL" id="RQER01000011">
    <property type="protein sequence ID" value="TGJ98464.1"/>
    <property type="molecule type" value="Genomic_DNA"/>
</dbReference>
<comment type="cofactor">
    <cofactor evidence="18">
        <name>Cu(2+)</name>
        <dbReference type="ChEBI" id="CHEBI:29036"/>
    </cofactor>
    <text evidence="18">Binds 1 copper ion per subunit, denoted as copper B.</text>
</comment>
<feature type="transmembrane region" description="Helical" evidence="20">
    <location>
        <begin position="433"/>
        <end position="454"/>
    </location>
</feature>
<comment type="cofactor">
    <cofactor evidence="18">
        <name>heme</name>
        <dbReference type="ChEBI" id="CHEBI:30413"/>
    </cofactor>
    <text evidence="18">Binds 2 heme groups per subunit, denoted as high- and low-spin.</text>
</comment>
<dbReference type="EMBL" id="RQGC01000001">
    <property type="protein sequence ID" value="TGL43378.1"/>
    <property type="molecule type" value="Genomic_DNA"/>
</dbReference>
<dbReference type="InterPro" id="IPR004677">
    <property type="entry name" value="Cyt_c_oxidase_cbb3_su1"/>
</dbReference>
<evidence type="ECO:0000313" key="25">
    <source>
        <dbReference type="Proteomes" id="UP000297946"/>
    </source>
</evidence>
<feature type="transmembrane region" description="Helical" evidence="20">
    <location>
        <begin position="304"/>
        <end position="320"/>
    </location>
</feature>
<comment type="catalytic activity">
    <reaction evidence="17">
        <text>4 Fe(II)-[cytochrome c] + O2 + 8 H(+)(in) = 4 Fe(III)-[cytochrome c] + 2 H2O + 4 H(+)(out)</text>
        <dbReference type="Rhea" id="RHEA:11436"/>
        <dbReference type="Rhea" id="RHEA-COMP:10350"/>
        <dbReference type="Rhea" id="RHEA-COMP:14399"/>
        <dbReference type="ChEBI" id="CHEBI:15377"/>
        <dbReference type="ChEBI" id="CHEBI:15378"/>
        <dbReference type="ChEBI" id="CHEBI:15379"/>
        <dbReference type="ChEBI" id="CHEBI:29033"/>
        <dbReference type="ChEBI" id="CHEBI:29034"/>
        <dbReference type="EC" id="7.1.1.9"/>
    </reaction>
</comment>
<feature type="transmembrane region" description="Helical" evidence="20">
    <location>
        <begin position="126"/>
        <end position="145"/>
    </location>
</feature>
<dbReference type="SUPFAM" id="SSF81442">
    <property type="entry name" value="Cytochrome c oxidase subunit I-like"/>
    <property type="match status" value="1"/>
</dbReference>
<dbReference type="InterPro" id="IPR000883">
    <property type="entry name" value="Cyt_C_Oxase_1"/>
</dbReference>
<dbReference type="Gene3D" id="1.20.210.10">
    <property type="entry name" value="Cytochrome c oxidase-like, subunit I domain"/>
    <property type="match status" value="1"/>
</dbReference>
<dbReference type="GO" id="GO:0022904">
    <property type="term" value="P:respiratory electron transport chain"/>
    <property type="evidence" value="ECO:0007669"/>
    <property type="project" value="TreeGrafter"/>
</dbReference>
<dbReference type="Proteomes" id="UP000297273">
    <property type="component" value="Unassembled WGS sequence"/>
</dbReference>
<comment type="pathway">
    <text evidence="3">Energy metabolism; oxidative phosphorylation.</text>
</comment>
<keyword evidence="24" id="KW-1185">Reference proteome</keyword>
<evidence type="ECO:0000313" key="22">
    <source>
        <dbReference type="EMBL" id="TGJ98464.1"/>
    </source>
</evidence>
<feature type="binding site" evidence="18">
    <location>
        <position position="205"/>
    </location>
    <ligand>
        <name>Cu cation</name>
        <dbReference type="ChEBI" id="CHEBI:23378"/>
        <label>B</label>
    </ligand>
</feature>
<keyword evidence="9 19" id="KW-0812">Transmembrane</keyword>
<feature type="transmembrane region" description="Helical" evidence="20">
    <location>
        <begin position="272"/>
        <end position="292"/>
    </location>
</feature>
<feature type="transmembrane region" description="Helical" evidence="20">
    <location>
        <begin position="200"/>
        <end position="224"/>
    </location>
</feature>
<dbReference type="PANTHER" id="PTHR10422">
    <property type="entry name" value="CYTOCHROME C OXIDASE SUBUNIT 1"/>
    <property type="match status" value="1"/>
</dbReference>
<dbReference type="OrthoDB" id="9764568at2"/>
<evidence type="ECO:0000256" key="11">
    <source>
        <dbReference type="ARBA" id="ARBA00022967"/>
    </source>
</evidence>
<dbReference type="EC" id="7.1.1.9" evidence="4"/>
<comment type="cofactor">
    <cofactor evidence="1">
        <name>heme b</name>
        <dbReference type="ChEBI" id="CHEBI:60344"/>
    </cofactor>
</comment>
<evidence type="ECO:0000256" key="14">
    <source>
        <dbReference type="ARBA" id="ARBA00023004"/>
    </source>
</evidence>
<feature type="transmembrane region" description="Helical" evidence="20">
    <location>
        <begin position="97"/>
        <end position="114"/>
    </location>
</feature>
<dbReference type="InterPro" id="IPR023615">
    <property type="entry name" value="Cyt_c_Oxase_su1_BS"/>
</dbReference>
<name>A0A5F1ZXG3_9LEPT</name>
<keyword evidence="16 20" id="KW-0472">Membrane</keyword>
<evidence type="ECO:0000256" key="19">
    <source>
        <dbReference type="RuleBase" id="RU000370"/>
    </source>
</evidence>
<dbReference type="GO" id="GO:0004129">
    <property type="term" value="F:cytochrome-c oxidase activity"/>
    <property type="evidence" value="ECO:0007669"/>
    <property type="project" value="UniProtKB-EC"/>
</dbReference>